<reference evidence="1" key="1">
    <citation type="submission" date="2014-09" db="EMBL/GenBank/DDBJ databases">
        <authorList>
            <person name="Magalhaes I.L.F."/>
            <person name="Oliveira U."/>
            <person name="Santos F.R."/>
            <person name="Vidigal T.H.D.A."/>
            <person name="Brescovit A.D."/>
            <person name="Santos A.J."/>
        </authorList>
    </citation>
    <scope>NUCLEOTIDE SEQUENCE</scope>
    <source>
        <tissue evidence="1">Shoot tissue taken approximately 20 cm above the soil surface</tissue>
    </source>
</reference>
<sequence length="32" mass="3694">MGYTYHGVIMPILQICCKDLWKVHGNNNRCDA</sequence>
<evidence type="ECO:0000313" key="1">
    <source>
        <dbReference type="EMBL" id="JAD94816.1"/>
    </source>
</evidence>
<name>A0A0A9E408_ARUDO</name>
<proteinExistence type="predicted"/>
<accession>A0A0A9E408</accession>
<protein>
    <submittedName>
        <fullName evidence="1">Uncharacterized protein</fullName>
    </submittedName>
</protein>
<dbReference type="AlphaFoldDB" id="A0A0A9E408"/>
<reference evidence="1" key="2">
    <citation type="journal article" date="2015" name="Data Brief">
        <title>Shoot transcriptome of the giant reed, Arundo donax.</title>
        <authorList>
            <person name="Barrero R.A."/>
            <person name="Guerrero F.D."/>
            <person name="Moolhuijzen P."/>
            <person name="Goolsby J.A."/>
            <person name="Tidwell J."/>
            <person name="Bellgard S.E."/>
            <person name="Bellgard M.I."/>
        </authorList>
    </citation>
    <scope>NUCLEOTIDE SEQUENCE</scope>
    <source>
        <tissue evidence="1">Shoot tissue taken approximately 20 cm above the soil surface</tissue>
    </source>
</reference>
<organism evidence="1">
    <name type="scientific">Arundo donax</name>
    <name type="common">Giant reed</name>
    <name type="synonym">Donax arundinaceus</name>
    <dbReference type="NCBI Taxonomy" id="35708"/>
    <lineage>
        <taxon>Eukaryota</taxon>
        <taxon>Viridiplantae</taxon>
        <taxon>Streptophyta</taxon>
        <taxon>Embryophyta</taxon>
        <taxon>Tracheophyta</taxon>
        <taxon>Spermatophyta</taxon>
        <taxon>Magnoliopsida</taxon>
        <taxon>Liliopsida</taxon>
        <taxon>Poales</taxon>
        <taxon>Poaceae</taxon>
        <taxon>PACMAD clade</taxon>
        <taxon>Arundinoideae</taxon>
        <taxon>Arundineae</taxon>
        <taxon>Arundo</taxon>
    </lineage>
</organism>
<dbReference type="EMBL" id="GBRH01203079">
    <property type="protein sequence ID" value="JAD94816.1"/>
    <property type="molecule type" value="Transcribed_RNA"/>
</dbReference>